<dbReference type="Pfam" id="PF02886">
    <property type="entry name" value="LBP_BPI_CETP_C"/>
    <property type="match status" value="1"/>
</dbReference>
<dbReference type="InterPro" id="IPR001124">
    <property type="entry name" value="Lipid-bd_serum_glycop_C"/>
</dbReference>
<name>A0A0V0SE77_9BILA</name>
<evidence type="ECO:0000259" key="3">
    <source>
        <dbReference type="SMART" id="SM00328"/>
    </source>
</evidence>
<dbReference type="InterPro" id="IPR017942">
    <property type="entry name" value="Lipid-bd_serum_glycop_N"/>
</dbReference>
<evidence type="ECO:0000256" key="1">
    <source>
        <dbReference type="ARBA" id="ARBA00007292"/>
    </source>
</evidence>
<keyword evidence="2" id="KW-1015">Disulfide bond</keyword>
<gene>
    <name evidence="5" type="primary">Lbp</name>
    <name evidence="5" type="ORF">T07_5527</name>
</gene>
<keyword evidence="6" id="KW-1185">Reference proteome</keyword>
<dbReference type="SMART" id="SM00329">
    <property type="entry name" value="BPI2"/>
    <property type="match status" value="1"/>
</dbReference>
<dbReference type="Proteomes" id="UP000054630">
    <property type="component" value="Unassembled WGS sequence"/>
</dbReference>
<evidence type="ECO:0000259" key="4">
    <source>
        <dbReference type="SMART" id="SM00329"/>
    </source>
</evidence>
<dbReference type="PANTHER" id="PTHR10504">
    <property type="entry name" value="BACTERICIDAL PERMEABILITY-INCREASING BPI PROTEIN-RELATED"/>
    <property type="match status" value="1"/>
</dbReference>
<proteinExistence type="inferred from homology"/>
<evidence type="ECO:0000313" key="5">
    <source>
        <dbReference type="EMBL" id="KRX25019.1"/>
    </source>
</evidence>
<dbReference type="Gene3D" id="3.15.20.10">
    <property type="entry name" value="Bactericidal permeability-increasing protein, domain 2"/>
    <property type="match status" value="1"/>
</dbReference>
<dbReference type="InterPro" id="IPR032942">
    <property type="entry name" value="BPI/LBP/Plunc"/>
</dbReference>
<dbReference type="PANTHER" id="PTHR10504:SF131">
    <property type="entry name" value="BPI2 DOMAIN-CONTAINING PROTEIN"/>
    <property type="match status" value="1"/>
</dbReference>
<dbReference type="EMBL" id="JYDL01000014">
    <property type="protein sequence ID" value="KRX25019.1"/>
    <property type="molecule type" value="Genomic_DNA"/>
</dbReference>
<dbReference type="GO" id="GO:0008289">
    <property type="term" value="F:lipid binding"/>
    <property type="evidence" value="ECO:0007669"/>
    <property type="project" value="InterPro"/>
</dbReference>
<dbReference type="InterPro" id="IPR017943">
    <property type="entry name" value="Bactericidal_perm-incr_a/b_dom"/>
</dbReference>
<evidence type="ECO:0000256" key="2">
    <source>
        <dbReference type="ARBA" id="ARBA00023157"/>
    </source>
</evidence>
<dbReference type="OrthoDB" id="10255543at2759"/>
<comment type="similarity">
    <text evidence="1">Belongs to the BPI/LBP/Plunc superfamily. BPI/LBP family.</text>
</comment>
<feature type="domain" description="Lipid-binding serum glycoprotein C-terminal" evidence="4">
    <location>
        <begin position="321"/>
        <end position="525"/>
    </location>
</feature>
<dbReference type="SMART" id="SM00328">
    <property type="entry name" value="BPI1"/>
    <property type="match status" value="1"/>
</dbReference>
<dbReference type="GO" id="GO:0005615">
    <property type="term" value="C:extracellular space"/>
    <property type="evidence" value="ECO:0007669"/>
    <property type="project" value="TreeGrafter"/>
</dbReference>
<dbReference type="STRING" id="6336.A0A0V0SE77"/>
<comment type="caution">
    <text evidence="5">The sequence shown here is derived from an EMBL/GenBank/DDBJ whole genome shotgun (WGS) entry which is preliminary data.</text>
</comment>
<protein>
    <submittedName>
        <fullName evidence="5">Lipopolysaccharide-binding protein</fullName>
    </submittedName>
</protein>
<evidence type="ECO:0000313" key="6">
    <source>
        <dbReference type="Proteomes" id="UP000054630"/>
    </source>
</evidence>
<dbReference type="Gene3D" id="3.15.10.10">
    <property type="entry name" value="Bactericidal permeability-increasing protein, domain 1"/>
    <property type="match status" value="1"/>
</dbReference>
<feature type="domain" description="Lipid-binding serum glycoprotein N-terminal" evidence="3">
    <location>
        <begin position="49"/>
        <end position="291"/>
    </location>
</feature>
<organism evidence="5 6">
    <name type="scientific">Trichinella nelsoni</name>
    <dbReference type="NCBI Taxonomy" id="6336"/>
    <lineage>
        <taxon>Eukaryota</taxon>
        <taxon>Metazoa</taxon>
        <taxon>Ecdysozoa</taxon>
        <taxon>Nematoda</taxon>
        <taxon>Enoplea</taxon>
        <taxon>Dorylaimia</taxon>
        <taxon>Trichinellida</taxon>
        <taxon>Trichinellidae</taxon>
        <taxon>Trichinella</taxon>
    </lineage>
</organism>
<sequence>MPKLRVELFLFNAFLLAGLCAQISGLLVRGLRKEIANGMQADQPGVVVRTTSKMISTFQPLISNALKKQIPQMSFGDIVQPFLHGHVNISSMKLKRFKAQDRFDCRLEEEPVPRIRVILAGLDADIASNLSVSSRLIQLHSPLDLWAKNLSVDLAMMLDNDNPNATLKLSVPECKASIGFTDFRIHNPGKYGPFIPLFRKQIINHINGGISSLICSQVKTLVDKQLNAYFNTLPVQYPLMNINSTGDDLGSALGALFNFPGMKMDQAQREKVLSNLMLNMSLIAKPNIKSSYIDTFHSGAVCWKTGGVSALQAKPMNLSSYNSERMLNIFISDYVLNSLLFLMFRDNLVYLGFDPNKVDGFKDLLKVPCDAEFCLGAVVPEFKTKYPKHQAWLTYQPNNAPGVLIDSNGVHLLTDGILTLYATSKRKMYRLLVVLVDLSVDVSLRMKNGQIFGEAVIEDLDTQVLKHKMAFDESRFSILTGFTKLILQQSLNDLLQRGFKLPNLGGFQLHNPNLRTVQNGLLIETDMQMGEEMLQKMTGQILSAKH</sequence>
<accession>A0A0V0SE77</accession>
<dbReference type="SUPFAM" id="SSF55394">
    <property type="entry name" value="Bactericidal permeability-increasing protein, BPI"/>
    <property type="match status" value="2"/>
</dbReference>
<dbReference type="AlphaFoldDB" id="A0A0V0SE77"/>
<reference evidence="5 6" key="1">
    <citation type="submission" date="2015-01" db="EMBL/GenBank/DDBJ databases">
        <title>Evolution of Trichinella species and genotypes.</title>
        <authorList>
            <person name="Korhonen P.K."/>
            <person name="Edoardo P."/>
            <person name="Giuseppe L.R."/>
            <person name="Gasser R.B."/>
        </authorList>
    </citation>
    <scope>NUCLEOTIDE SEQUENCE [LARGE SCALE GENOMIC DNA]</scope>
    <source>
        <strain evidence="5">ISS37</strain>
    </source>
</reference>